<keyword evidence="2" id="KW-1185">Reference proteome</keyword>
<dbReference type="RefSeq" id="WP_046152064.1">
    <property type="nucleotide sequence ID" value="NZ_CADFGU010000004.1"/>
</dbReference>
<dbReference type="STRING" id="28092.WM40_02430"/>
<dbReference type="PATRIC" id="fig|28092.6.peg.565"/>
<protein>
    <recommendedName>
        <fullName evidence="3">HTH marR-type domain-containing protein</fullName>
    </recommendedName>
</protein>
<sequence>MNRPADLYIQFLHKTQAGSGTAALPELDAVEEQILITVALRQGAHERLCVRDLIGIARLGSPTRVFRRLQAMRTKGWLTLQDTTDNRRKQVALTSAAMDHLDYLGGCIREAAASARGDVGSASD</sequence>
<reference evidence="1 2" key="1">
    <citation type="submission" date="2015-03" db="EMBL/GenBank/DDBJ databases">
        <title>Draft Genome Sequence of Burkholderia andropogonis type strain ICMP2807, isolated from Sorghum bicolor.</title>
        <authorList>
            <person name="Lopes-Santos L."/>
            <person name="Castro D.B."/>
            <person name="Ottoboni L.M."/>
            <person name="Park D."/>
            <person name="Weirc B.S."/>
            <person name="Destefano S.A."/>
        </authorList>
    </citation>
    <scope>NUCLEOTIDE SEQUENCE [LARGE SCALE GENOMIC DNA]</scope>
    <source>
        <strain evidence="1 2">ICMP2807</strain>
    </source>
</reference>
<organism evidence="1 2">
    <name type="scientific">Robbsia andropogonis</name>
    <dbReference type="NCBI Taxonomy" id="28092"/>
    <lineage>
        <taxon>Bacteria</taxon>
        <taxon>Pseudomonadati</taxon>
        <taxon>Pseudomonadota</taxon>
        <taxon>Betaproteobacteria</taxon>
        <taxon>Burkholderiales</taxon>
        <taxon>Burkholderiaceae</taxon>
        <taxon>Robbsia</taxon>
    </lineage>
</organism>
<dbReference type="Proteomes" id="UP000033618">
    <property type="component" value="Unassembled WGS sequence"/>
</dbReference>
<dbReference type="InterPro" id="IPR036390">
    <property type="entry name" value="WH_DNA-bd_sf"/>
</dbReference>
<dbReference type="AlphaFoldDB" id="A0A0F5K465"/>
<dbReference type="EMBL" id="LAQU01000002">
    <property type="protein sequence ID" value="KKB64883.1"/>
    <property type="molecule type" value="Genomic_DNA"/>
</dbReference>
<name>A0A0F5K465_9BURK</name>
<dbReference type="OrthoDB" id="9134833at2"/>
<evidence type="ECO:0008006" key="3">
    <source>
        <dbReference type="Google" id="ProtNLM"/>
    </source>
</evidence>
<accession>A0A0F5K465</accession>
<evidence type="ECO:0000313" key="2">
    <source>
        <dbReference type="Proteomes" id="UP000033618"/>
    </source>
</evidence>
<proteinExistence type="predicted"/>
<dbReference type="SUPFAM" id="SSF46785">
    <property type="entry name" value="Winged helix' DNA-binding domain"/>
    <property type="match status" value="1"/>
</dbReference>
<dbReference type="Gene3D" id="1.10.10.10">
    <property type="entry name" value="Winged helix-like DNA-binding domain superfamily/Winged helix DNA-binding domain"/>
    <property type="match status" value="1"/>
</dbReference>
<dbReference type="InterPro" id="IPR036388">
    <property type="entry name" value="WH-like_DNA-bd_sf"/>
</dbReference>
<comment type="caution">
    <text evidence="1">The sequence shown here is derived from an EMBL/GenBank/DDBJ whole genome shotgun (WGS) entry which is preliminary data.</text>
</comment>
<gene>
    <name evidence="1" type="ORF">WM40_02430</name>
</gene>
<evidence type="ECO:0000313" key="1">
    <source>
        <dbReference type="EMBL" id="KKB64883.1"/>
    </source>
</evidence>